<evidence type="ECO:0000256" key="1">
    <source>
        <dbReference type="ARBA" id="ARBA00004141"/>
    </source>
</evidence>
<dbReference type="InterPro" id="IPR000620">
    <property type="entry name" value="EamA_dom"/>
</dbReference>
<comment type="subcellular location">
    <subcellularLocation>
        <location evidence="1">Membrane</location>
        <topology evidence="1">Multi-pass membrane protein</topology>
    </subcellularLocation>
</comment>
<dbReference type="InterPro" id="IPR013087">
    <property type="entry name" value="Znf_C2H2_type"/>
</dbReference>
<dbReference type="Proteomes" id="UP001161247">
    <property type="component" value="Chromosome 2"/>
</dbReference>
<evidence type="ECO:0000256" key="4">
    <source>
        <dbReference type="SAM" id="Phobius"/>
    </source>
</evidence>
<dbReference type="InterPro" id="IPR036236">
    <property type="entry name" value="Znf_C2H2_sf"/>
</dbReference>
<keyword evidence="4" id="KW-1133">Transmembrane helix</keyword>
<dbReference type="PANTHER" id="PTHR47068:SF3">
    <property type="entry name" value="ZINC FINGER PROTEIN ZAT1-LIKE"/>
    <property type="match status" value="1"/>
</dbReference>
<feature type="domain" description="C2H2-type" evidence="5">
    <location>
        <begin position="699"/>
        <end position="719"/>
    </location>
</feature>
<feature type="transmembrane region" description="Helical" evidence="4">
    <location>
        <begin position="111"/>
        <end position="130"/>
    </location>
</feature>
<dbReference type="EMBL" id="OX459119">
    <property type="protein sequence ID" value="CAI9095792.1"/>
    <property type="molecule type" value="Genomic_DNA"/>
</dbReference>
<evidence type="ECO:0000256" key="3">
    <source>
        <dbReference type="SAM" id="MobiDB-lite"/>
    </source>
</evidence>
<evidence type="ECO:0000256" key="2">
    <source>
        <dbReference type="ARBA" id="ARBA00007635"/>
    </source>
</evidence>
<dbReference type="SUPFAM" id="SSF103481">
    <property type="entry name" value="Multidrug resistance efflux transporter EmrE"/>
    <property type="match status" value="2"/>
</dbReference>
<dbReference type="AlphaFoldDB" id="A0AAV1CML2"/>
<feature type="domain" description="C2H2-type" evidence="5">
    <location>
        <begin position="591"/>
        <end position="611"/>
    </location>
</feature>
<feature type="transmembrane region" description="Helical" evidence="4">
    <location>
        <begin position="79"/>
        <end position="99"/>
    </location>
</feature>
<dbReference type="Pfam" id="PF13912">
    <property type="entry name" value="zf-C2H2_6"/>
    <property type="match status" value="3"/>
</dbReference>
<feature type="transmembrane region" description="Helical" evidence="4">
    <location>
        <begin position="249"/>
        <end position="275"/>
    </location>
</feature>
<dbReference type="SUPFAM" id="SSF57667">
    <property type="entry name" value="beta-beta-alpha zinc fingers"/>
    <property type="match status" value="1"/>
</dbReference>
<dbReference type="PANTHER" id="PTHR47068">
    <property type="entry name" value="OS02G0659100 PROTEIN"/>
    <property type="match status" value="1"/>
</dbReference>
<keyword evidence="7" id="KW-1185">Reference proteome</keyword>
<feature type="transmembrane region" description="Helical" evidence="4">
    <location>
        <begin position="282"/>
        <end position="301"/>
    </location>
</feature>
<feature type="transmembrane region" description="Helical" evidence="4">
    <location>
        <begin position="142"/>
        <end position="163"/>
    </location>
</feature>
<organism evidence="6 7">
    <name type="scientific">Oldenlandia corymbosa var. corymbosa</name>
    <dbReference type="NCBI Taxonomy" id="529605"/>
    <lineage>
        <taxon>Eukaryota</taxon>
        <taxon>Viridiplantae</taxon>
        <taxon>Streptophyta</taxon>
        <taxon>Embryophyta</taxon>
        <taxon>Tracheophyta</taxon>
        <taxon>Spermatophyta</taxon>
        <taxon>Magnoliopsida</taxon>
        <taxon>eudicotyledons</taxon>
        <taxon>Gunneridae</taxon>
        <taxon>Pentapetalae</taxon>
        <taxon>asterids</taxon>
        <taxon>lamiids</taxon>
        <taxon>Gentianales</taxon>
        <taxon>Rubiaceae</taxon>
        <taxon>Rubioideae</taxon>
        <taxon>Spermacoceae</taxon>
        <taxon>Hedyotis-Oldenlandia complex</taxon>
        <taxon>Oldenlandia</taxon>
    </lineage>
</organism>
<name>A0AAV1CML2_OLDCO</name>
<dbReference type="SMART" id="SM00355">
    <property type="entry name" value="ZnF_C2H2"/>
    <property type="match status" value="3"/>
</dbReference>
<feature type="compositionally biased region" description="Low complexity" evidence="3">
    <location>
        <begin position="395"/>
        <end position="408"/>
    </location>
</feature>
<evidence type="ECO:0000259" key="5">
    <source>
        <dbReference type="PROSITE" id="PS00028"/>
    </source>
</evidence>
<feature type="transmembrane region" description="Helical" evidence="4">
    <location>
        <begin position="183"/>
        <end position="205"/>
    </location>
</feature>
<dbReference type="Pfam" id="PF00892">
    <property type="entry name" value="EamA"/>
    <property type="match status" value="1"/>
</dbReference>
<feature type="region of interest" description="Disordered" evidence="3">
    <location>
        <begin position="803"/>
        <end position="835"/>
    </location>
</feature>
<evidence type="ECO:0000313" key="6">
    <source>
        <dbReference type="EMBL" id="CAI9095792.1"/>
    </source>
</evidence>
<comment type="similarity">
    <text evidence="2">Belongs to the drug/metabolite transporter (DMT) superfamily. Plant drug/metabolite exporter (P-DME) (TC 2.A.7.4) family.</text>
</comment>
<proteinExistence type="inferred from homology"/>
<feature type="compositionally biased region" description="Basic residues" evidence="3">
    <location>
        <begin position="424"/>
        <end position="433"/>
    </location>
</feature>
<feature type="region of interest" description="Disordered" evidence="3">
    <location>
        <begin position="664"/>
        <end position="692"/>
    </location>
</feature>
<feature type="transmembrane region" description="Helical" evidence="4">
    <location>
        <begin position="48"/>
        <end position="67"/>
    </location>
</feature>
<dbReference type="InterPro" id="IPR037185">
    <property type="entry name" value="EmrE-like"/>
</dbReference>
<reference evidence="6" key="1">
    <citation type="submission" date="2023-03" db="EMBL/GenBank/DDBJ databases">
        <authorList>
            <person name="Julca I."/>
        </authorList>
    </citation>
    <scope>NUCLEOTIDE SEQUENCE</scope>
</reference>
<keyword evidence="4" id="KW-0472">Membrane</keyword>
<protein>
    <submittedName>
        <fullName evidence="6">OLC1v1031807C1</fullName>
    </submittedName>
</protein>
<feature type="compositionally biased region" description="Basic and acidic residues" evidence="3">
    <location>
        <begin position="803"/>
        <end position="814"/>
    </location>
</feature>
<dbReference type="PROSITE" id="PS00028">
    <property type="entry name" value="ZINC_FINGER_C2H2_1"/>
    <property type="match status" value="3"/>
</dbReference>
<feature type="transmembrane region" description="Helical" evidence="4">
    <location>
        <begin position="20"/>
        <end position="42"/>
    </location>
</feature>
<feature type="region of interest" description="Disordered" evidence="3">
    <location>
        <begin position="391"/>
        <end position="439"/>
    </location>
</feature>
<accession>A0AAV1CML2</accession>
<evidence type="ECO:0000313" key="7">
    <source>
        <dbReference type="Proteomes" id="UP001161247"/>
    </source>
</evidence>
<feature type="transmembrane region" description="Helical" evidence="4">
    <location>
        <begin position="307"/>
        <end position="328"/>
    </location>
</feature>
<gene>
    <name evidence="6" type="ORF">OLC1_LOCUS6685</name>
</gene>
<sequence>MMTGSSRREHIEEVVTIGGLVGLQFIYAGNSVLLGYLMMLGFTTESLVILNSFATFLILLPFTIIFERNLWPRKFTLKLWIKLILASFGGVTLCQPLLLKGINLTSPAMGTAMPNLAPGFIFFIAWLFRLEKVELGCKYSRAKIAGTMLCVIGAVIMSLLQSTMDGKTARQSHSLSSHTLFDAQKILGCMYLMVAVLLLSSTIVLQATILGDLPAPMSITAITSLFGVILTGLVQWIQHGRIETGWPLLSFKTLICYSAVAGCISGVCISFNTWAMKKRGPVLVSIFNPIGTVIALILSVITLEKSFTIGSLAGMSIMFAGLYTVLWAKEKEKIMTSNEVPKESDEQQQQQQEQQKGHQEPIFKHYCKVCKRGFGCAGALGGHMRSHAVGDARWSTNNNNNQSSSSSLNDDHNKEFGIPNNLRSKVHPDHHHHQQGENAKHSYFLRTNTNRFMSNYRSSFSDDHHVRGENNINQRRSLIPRHGIVDNDRAAGKYLLSPMSSSESEVEEANHMIIKSTRVKSDTNYQDHDRHCSASSEEEDLANCLVMLSNRSFVLSEDHTNKVQGTNKISSSTNNYHHAENNNNNKGLFQCKACKKVFNSHQALGGHRASHKKVKGCYASKFNENDDQSSINEEDLIINQQAEELHFNQSENPSEQPAAEGVIDLDYSPNHNHDQLPNSTNPNHHSSTLSNKKSKSHQCSICQRVFSSGQALGGHKRCHWLTSNLPDSSIIQNLQDFNFGNTQQLFKKPHNMLPLATASSSEAAQLDLNFPPMLNNAADNLNMGSYYEAPARTFLQLWKNEDQQQVDKERDHHQQQQKCTKIAANKSKNDEEDVEEEDCRMKKIAKLSDLKDSDWLQVGIASTTHI</sequence>
<feature type="compositionally biased region" description="Polar residues" evidence="3">
    <location>
        <begin position="675"/>
        <end position="692"/>
    </location>
</feature>
<feature type="domain" description="C2H2-type" evidence="5">
    <location>
        <begin position="367"/>
        <end position="387"/>
    </location>
</feature>
<feature type="region of interest" description="Disordered" evidence="3">
    <location>
        <begin position="338"/>
        <end position="358"/>
    </location>
</feature>
<dbReference type="GO" id="GO:0016020">
    <property type="term" value="C:membrane"/>
    <property type="evidence" value="ECO:0007669"/>
    <property type="project" value="InterPro"/>
</dbReference>
<keyword evidence="4" id="KW-0812">Transmembrane</keyword>
<feature type="transmembrane region" description="Helical" evidence="4">
    <location>
        <begin position="217"/>
        <end position="237"/>
    </location>
</feature>